<reference evidence="3 4" key="1">
    <citation type="submission" date="2020-09" db="EMBL/GenBank/DDBJ databases">
        <title>Sinomicrobium weinanense sp. nov., a halophilic bacteria isolated from saline-alkali soil.</title>
        <authorList>
            <person name="Wu P."/>
            <person name="Ren H."/>
            <person name="Mei Y."/>
            <person name="Liang Y."/>
            <person name="Chen Z."/>
        </authorList>
    </citation>
    <scope>NUCLEOTIDE SEQUENCE [LARGE SCALE GENOMIC DNA]</scope>
    <source>
        <strain evidence="3 4">FJxs</strain>
    </source>
</reference>
<dbReference type="Pfam" id="PF14534">
    <property type="entry name" value="DUF4440"/>
    <property type="match status" value="1"/>
</dbReference>
<dbReference type="AlphaFoldDB" id="A0A926JVY8"/>
<protein>
    <submittedName>
        <fullName evidence="3">Nuclear transport factor 2 family protein</fullName>
    </submittedName>
</protein>
<dbReference type="Proteomes" id="UP000653730">
    <property type="component" value="Unassembled WGS sequence"/>
</dbReference>
<gene>
    <name evidence="3" type="ORF">IBL28_19595</name>
</gene>
<keyword evidence="4" id="KW-1185">Reference proteome</keyword>
<dbReference type="InterPro" id="IPR027843">
    <property type="entry name" value="DUF4440"/>
</dbReference>
<name>A0A926JVY8_9FLAO</name>
<evidence type="ECO:0000313" key="4">
    <source>
        <dbReference type="Proteomes" id="UP000653730"/>
    </source>
</evidence>
<dbReference type="EMBL" id="JACVDC010000094">
    <property type="protein sequence ID" value="MBC9798183.1"/>
    <property type="molecule type" value="Genomic_DNA"/>
</dbReference>
<sequence>MTIKNTMAIVFWAMALLSLVSCGEGNQKKDRTTPKAETAAPVPTVADVEAAVSEFNRALENPGREVLERLCSEKLTYGHSSGLVQDREAFIVDVLNGPFDFLEVTAPEQTITLSGNTAVVRHIFQASATRDGEPLEIRIGNMQIYKLSDEGQWLLLARQAYKL</sequence>
<dbReference type="PROSITE" id="PS51257">
    <property type="entry name" value="PROKAR_LIPOPROTEIN"/>
    <property type="match status" value="1"/>
</dbReference>
<comment type="caution">
    <text evidence="3">The sequence shown here is derived from an EMBL/GenBank/DDBJ whole genome shotgun (WGS) entry which is preliminary data.</text>
</comment>
<keyword evidence="1" id="KW-0732">Signal</keyword>
<dbReference type="RefSeq" id="WP_187967308.1">
    <property type="nucleotide sequence ID" value="NZ_JACVDC010000094.1"/>
</dbReference>
<proteinExistence type="predicted"/>
<feature type="signal peptide" evidence="1">
    <location>
        <begin position="1"/>
        <end position="23"/>
    </location>
</feature>
<feature type="domain" description="DUF4440" evidence="2">
    <location>
        <begin position="48"/>
        <end position="155"/>
    </location>
</feature>
<organism evidence="3 4">
    <name type="scientific">Sinomicrobium weinanense</name>
    <dbReference type="NCBI Taxonomy" id="2842200"/>
    <lineage>
        <taxon>Bacteria</taxon>
        <taxon>Pseudomonadati</taxon>
        <taxon>Bacteroidota</taxon>
        <taxon>Flavobacteriia</taxon>
        <taxon>Flavobacteriales</taxon>
        <taxon>Flavobacteriaceae</taxon>
        <taxon>Sinomicrobium</taxon>
    </lineage>
</organism>
<feature type="chain" id="PRO_5036758991" evidence="1">
    <location>
        <begin position="24"/>
        <end position="163"/>
    </location>
</feature>
<dbReference type="InterPro" id="IPR032710">
    <property type="entry name" value="NTF2-like_dom_sf"/>
</dbReference>
<evidence type="ECO:0000313" key="3">
    <source>
        <dbReference type="EMBL" id="MBC9798183.1"/>
    </source>
</evidence>
<evidence type="ECO:0000259" key="2">
    <source>
        <dbReference type="Pfam" id="PF14534"/>
    </source>
</evidence>
<dbReference type="Gene3D" id="3.10.450.50">
    <property type="match status" value="1"/>
</dbReference>
<dbReference type="SUPFAM" id="SSF54427">
    <property type="entry name" value="NTF2-like"/>
    <property type="match status" value="1"/>
</dbReference>
<evidence type="ECO:0000256" key="1">
    <source>
        <dbReference type="SAM" id="SignalP"/>
    </source>
</evidence>
<accession>A0A926JVY8</accession>